<dbReference type="InterPro" id="IPR013237">
    <property type="entry name" value="Phage_T7_Gp4_N"/>
</dbReference>
<dbReference type="InterPro" id="IPR006171">
    <property type="entry name" value="TOPRIM_dom"/>
</dbReference>
<feature type="domain" description="DNA primase/helicase Gp4 N-terminal Bacteriophage T7-like" evidence="7">
    <location>
        <begin position="28"/>
        <end position="64"/>
    </location>
</feature>
<keyword evidence="5" id="KW-0235">DNA replication</keyword>
<keyword evidence="6" id="KW-0804">Transcription</keyword>
<evidence type="ECO:0000313" key="8">
    <source>
        <dbReference type="EMBL" id="MBL7525493.1"/>
    </source>
</evidence>
<keyword evidence="1" id="KW-0240">DNA-directed RNA polymerase</keyword>
<gene>
    <name evidence="8" type="ORF">I5282_02755</name>
</gene>
<evidence type="ECO:0000256" key="3">
    <source>
        <dbReference type="ARBA" id="ARBA00022679"/>
    </source>
</evidence>
<dbReference type="Pfam" id="PF13362">
    <property type="entry name" value="Toprim_3"/>
    <property type="match status" value="1"/>
</dbReference>
<keyword evidence="3" id="KW-0808">Transferase</keyword>
<dbReference type="Pfam" id="PF23639">
    <property type="entry name" value="DUF7146"/>
    <property type="match status" value="1"/>
</dbReference>
<evidence type="ECO:0000256" key="2">
    <source>
        <dbReference type="ARBA" id="ARBA00022515"/>
    </source>
</evidence>
<keyword evidence="4" id="KW-0548">Nucleotidyltransferase</keyword>
<comment type="caution">
    <text evidence="8">The sequence shown here is derived from an EMBL/GenBank/DDBJ whole genome shotgun (WGS) entry which is preliminary data.</text>
</comment>
<evidence type="ECO:0000256" key="6">
    <source>
        <dbReference type="ARBA" id="ARBA00023163"/>
    </source>
</evidence>
<name>A0ABS1W811_9GAMM</name>
<reference evidence="8 9" key="1">
    <citation type="submission" date="2020-12" db="EMBL/GenBank/DDBJ databases">
        <title>WGS of Legionella: environmental sample.</title>
        <authorList>
            <person name="Cristino S."/>
            <person name="Girolamini L."/>
            <person name="Salaris S."/>
            <person name="Pascale M.R."/>
            <person name="Mazzotta M."/>
            <person name="Orsini M."/>
            <person name="Grottola A."/>
        </authorList>
    </citation>
    <scope>NUCLEOTIDE SEQUENCE [LARGE SCALE GENOMIC DNA]</scope>
    <source>
        <strain evidence="8 9">30cs62</strain>
    </source>
</reference>
<evidence type="ECO:0000313" key="9">
    <source>
        <dbReference type="Proteomes" id="UP000809910"/>
    </source>
</evidence>
<dbReference type="CDD" id="cd01029">
    <property type="entry name" value="TOPRIM_primases"/>
    <property type="match status" value="1"/>
</dbReference>
<evidence type="ECO:0000256" key="4">
    <source>
        <dbReference type="ARBA" id="ARBA00022695"/>
    </source>
</evidence>
<dbReference type="SMART" id="SM00778">
    <property type="entry name" value="Prim_Zn_Ribbon"/>
    <property type="match status" value="1"/>
</dbReference>
<keyword evidence="9" id="KW-1185">Reference proteome</keyword>
<evidence type="ECO:0000259" key="7">
    <source>
        <dbReference type="SMART" id="SM00778"/>
    </source>
</evidence>
<accession>A0ABS1W811</accession>
<protein>
    <submittedName>
        <fullName evidence="8">Toprim domain-containing protein</fullName>
    </submittedName>
</protein>
<dbReference type="Proteomes" id="UP000809910">
    <property type="component" value="Unassembled WGS sequence"/>
</dbReference>
<dbReference type="InterPro" id="IPR036977">
    <property type="entry name" value="DNA_primase_Znf_CHC2"/>
</dbReference>
<dbReference type="InterPro" id="IPR034154">
    <property type="entry name" value="TOPRIM_DnaG/twinkle"/>
</dbReference>
<dbReference type="EMBL" id="JADWVN010000005">
    <property type="protein sequence ID" value="MBL7525493.1"/>
    <property type="molecule type" value="Genomic_DNA"/>
</dbReference>
<dbReference type="Pfam" id="PF08273">
    <property type="entry name" value="Zn_Ribbon_Prim"/>
    <property type="match status" value="1"/>
</dbReference>
<dbReference type="Gene3D" id="3.40.1360.10">
    <property type="match status" value="1"/>
</dbReference>
<evidence type="ECO:0000256" key="1">
    <source>
        <dbReference type="ARBA" id="ARBA00022478"/>
    </source>
</evidence>
<evidence type="ECO:0000256" key="5">
    <source>
        <dbReference type="ARBA" id="ARBA00022705"/>
    </source>
</evidence>
<organism evidence="8 9">
    <name type="scientific">Legionella bononiensis</name>
    <dbReference type="NCBI Taxonomy" id="2793102"/>
    <lineage>
        <taxon>Bacteria</taxon>
        <taxon>Pseudomonadati</taxon>
        <taxon>Pseudomonadota</taxon>
        <taxon>Gammaproteobacteria</taxon>
        <taxon>Legionellales</taxon>
        <taxon>Legionellaceae</taxon>
        <taxon>Legionella</taxon>
    </lineage>
</organism>
<sequence length="326" mass="36784">MNLIIDRAQGQWPEILCALGIDTYYLKNKHGACPVCGGKDRFRFDDKEGKGTFYCNQCGSGYGIKLLQNYHKWSFVEAVNQVAKVLGIQTQERNYNFNQRINSSPQIYEHGLNAAELKKRRDSLIYTWLQTQLVSSSDPVDCYLKSRGIPLKEYPYSLRHHPHLPYYDEKGLVGHFPVMIALVRDQNNKMVTLHRTYLGKACKADVPTPKKLMPSMQPRASVGAAIKLYQPVNGKIILAEGIETALAMHVATKLPVWATISAVGMENILLPPYIREVIIAIDNDKSERGQQAAYQLTKRLLTEGRAVKCVIPPCVDNDFADMLLED</sequence>
<proteinExistence type="predicted"/>
<dbReference type="InterPro" id="IPR055570">
    <property type="entry name" value="DUF7146"/>
</dbReference>
<keyword evidence="2" id="KW-0639">Primosome</keyword>
<dbReference type="RefSeq" id="WP_203109847.1">
    <property type="nucleotide sequence ID" value="NZ_JADOBG010000012.1"/>
</dbReference>
<dbReference type="Gene3D" id="3.90.580.10">
    <property type="entry name" value="Zinc finger, CHC2-type domain"/>
    <property type="match status" value="1"/>
</dbReference>
<dbReference type="SUPFAM" id="SSF57783">
    <property type="entry name" value="Zinc beta-ribbon"/>
    <property type="match status" value="1"/>
</dbReference>